<accession>A0A0M2PVP1</accession>
<reference evidence="1" key="1">
    <citation type="submission" date="2012-04" db="EMBL/GenBank/DDBJ databases">
        <authorList>
            <person name="Borisov I.G."/>
            <person name="Ivanikova N.V."/>
            <person name="Pinevich A.V."/>
        </authorList>
    </citation>
    <scope>NUCLEOTIDE SEQUENCE</scope>
    <source>
        <strain evidence="1">CALU 1027</strain>
    </source>
</reference>
<dbReference type="EMBL" id="AJTX02000008">
    <property type="protein sequence ID" value="KKI98431.1"/>
    <property type="molecule type" value="Genomic_DNA"/>
</dbReference>
<dbReference type="AlphaFoldDB" id="A0A0M2PVP1"/>
<protein>
    <submittedName>
        <fullName evidence="1">Uncharacterized protein</fullName>
    </submittedName>
</protein>
<dbReference type="OrthoDB" id="714383at2"/>
<sequence length="269" mass="30880">MGKTSRQKPVQFPVGDTSKILQSCKNKLKPLLDKRELNFIPLQQDSQRHIFALIAKDSSNLITTDDRSNRHHIVPLLSTISGTYWLNISLTFLPMFSQSKQKTAPQSFQFSGVSIRVFKGLATENKKEPLLRAEWDILKDNNNHAQPHWHVYKSFQIRNLNATASDFESLIEADEVQDFGTCAEKFNSGERENDFQEDLGQNNTENEQASLKENDWDFETKFHFAMASQWHVNGGTHRIVIDQEALLYSWLAGCVQYIKEQLLYVSGGR</sequence>
<evidence type="ECO:0000313" key="2">
    <source>
        <dbReference type="Proteomes" id="UP000034681"/>
    </source>
</evidence>
<keyword evidence="2" id="KW-1185">Reference proteome</keyword>
<evidence type="ECO:0000313" key="1">
    <source>
        <dbReference type="EMBL" id="KKI98431.1"/>
    </source>
</evidence>
<name>A0A0M2PVP1_PROHO</name>
<gene>
    <name evidence="1" type="ORF">PROH_18410</name>
</gene>
<organism evidence="1 2">
    <name type="scientific">Prochlorothrix hollandica PCC 9006 = CALU 1027</name>
    <dbReference type="NCBI Taxonomy" id="317619"/>
    <lineage>
        <taxon>Bacteria</taxon>
        <taxon>Bacillati</taxon>
        <taxon>Cyanobacteriota</taxon>
        <taxon>Cyanophyceae</taxon>
        <taxon>Prochlorotrichales</taxon>
        <taxon>Prochlorotrichaceae</taxon>
        <taxon>Prochlorothrix</taxon>
    </lineage>
</organism>
<comment type="caution">
    <text evidence="1">The sequence shown here is derived from an EMBL/GenBank/DDBJ whole genome shotgun (WGS) entry which is preliminary data.</text>
</comment>
<dbReference type="Proteomes" id="UP000034681">
    <property type="component" value="Unassembled WGS sequence"/>
</dbReference>
<proteinExistence type="predicted"/>
<dbReference type="RefSeq" id="WP_017712921.1">
    <property type="nucleotide sequence ID" value="NZ_KB235938.1"/>
</dbReference>